<feature type="region of interest" description="Disordered" evidence="1">
    <location>
        <begin position="1"/>
        <end position="41"/>
    </location>
</feature>
<dbReference type="EMBL" id="AZIM01007405">
    <property type="protein sequence ID" value="ETE57987.1"/>
    <property type="molecule type" value="Genomic_DNA"/>
</dbReference>
<feature type="compositionally biased region" description="Basic and acidic residues" evidence="1">
    <location>
        <begin position="1"/>
        <end position="36"/>
    </location>
</feature>
<name>V8N8W6_OPHHA</name>
<sequence>MKAQQEGRKMEGEKGRKEGRWMGREEGRMEGREGGSKEGSLQNVYSPCFITTLGSTFNMMGCFITTNPLSSISKGIFPIDQKKGR</sequence>
<gene>
    <name evidence="2" type="ORF">L345_16296</name>
</gene>
<accession>V8N8W6</accession>
<comment type="caution">
    <text evidence="2">The sequence shown here is derived from an EMBL/GenBank/DDBJ whole genome shotgun (WGS) entry which is preliminary data.</text>
</comment>
<evidence type="ECO:0000256" key="1">
    <source>
        <dbReference type="SAM" id="MobiDB-lite"/>
    </source>
</evidence>
<reference evidence="2 3" key="1">
    <citation type="journal article" date="2013" name="Proc. Natl. Acad. Sci. U.S.A.">
        <title>The king cobra genome reveals dynamic gene evolution and adaptation in the snake venom system.</title>
        <authorList>
            <person name="Vonk F.J."/>
            <person name="Casewell N.R."/>
            <person name="Henkel C.V."/>
            <person name="Heimberg A.M."/>
            <person name="Jansen H.J."/>
            <person name="McCleary R.J."/>
            <person name="Kerkkamp H.M."/>
            <person name="Vos R.A."/>
            <person name="Guerreiro I."/>
            <person name="Calvete J.J."/>
            <person name="Wuster W."/>
            <person name="Woods A.E."/>
            <person name="Logan J.M."/>
            <person name="Harrison R.A."/>
            <person name="Castoe T.A."/>
            <person name="de Koning A.P."/>
            <person name="Pollock D.D."/>
            <person name="Yandell M."/>
            <person name="Calderon D."/>
            <person name="Renjifo C."/>
            <person name="Currier R.B."/>
            <person name="Salgado D."/>
            <person name="Pla D."/>
            <person name="Sanz L."/>
            <person name="Hyder A.S."/>
            <person name="Ribeiro J.M."/>
            <person name="Arntzen J.W."/>
            <person name="van den Thillart G.E."/>
            <person name="Boetzer M."/>
            <person name="Pirovano W."/>
            <person name="Dirks R.P."/>
            <person name="Spaink H.P."/>
            <person name="Duboule D."/>
            <person name="McGlinn E."/>
            <person name="Kini R.M."/>
            <person name="Richardson M.K."/>
        </authorList>
    </citation>
    <scope>NUCLEOTIDE SEQUENCE</scope>
    <source>
        <tissue evidence="2">Blood</tissue>
    </source>
</reference>
<feature type="non-terminal residue" evidence="2">
    <location>
        <position position="1"/>
    </location>
</feature>
<proteinExistence type="predicted"/>
<dbReference type="AlphaFoldDB" id="V8N8W6"/>
<organism evidence="2 3">
    <name type="scientific">Ophiophagus hannah</name>
    <name type="common">King cobra</name>
    <name type="synonym">Naja hannah</name>
    <dbReference type="NCBI Taxonomy" id="8665"/>
    <lineage>
        <taxon>Eukaryota</taxon>
        <taxon>Metazoa</taxon>
        <taxon>Chordata</taxon>
        <taxon>Craniata</taxon>
        <taxon>Vertebrata</taxon>
        <taxon>Euteleostomi</taxon>
        <taxon>Lepidosauria</taxon>
        <taxon>Squamata</taxon>
        <taxon>Bifurcata</taxon>
        <taxon>Unidentata</taxon>
        <taxon>Episquamata</taxon>
        <taxon>Toxicofera</taxon>
        <taxon>Serpentes</taxon>
        <taxon>Colubroidea</taxon>
        <taxon>Elapidae</taxon>
        <taxon>Elapinae</taxon>
        <taxon>Ophiophagus</taxon>
    </lineage>
</organism>
<evidence type="ECO:0000313" key="2">
    <source>
        <dbReference type="EMBL" id="ETE57987.1"/>
    </source>
</evidence>
<evidence type="ECO:0000313" key="3">
    <source>
        <dbReference type="Proteomes" id="UP000018936"/>
    </source>
</evidence>
<protein>
    <submittedName>
        <fullName evidence="2">Uncharacterized protein</fullName>
    </submittedName>
</protein>
<dbReference type="Proteomes" id="UP000018936">
    <property type="component" value="Unassembled WGS sequence"/>
</dbReference>
<keyword evidence="3" id="KW-1185">Reference proteome</keyword>